<dbReference type="InterPro" id="IPR003347">
    <property type="entry name" value="JmjC_dom"/>
</dbReference>
<protein>
    <submittedName>
        <fullName evidence="2">Jumonji domain containing 5</fullName>
    </submittedName>
</protein>
<dbReference type="AlphaFoldDB" id="A0A167V939"/>
<evidence type="ECO:0000313" key="3">
    <source>
        <dbReference type="Proteomes" id="UP000076744"/>
    </source>
</evidence>
<dbReference type="GeneID" id="30021662"/>
<name>A0A167V939_CORFA</name>
<reference evidence="2 3" key="1">
    <citation type="journal article" date="2016" name="Genome Biol. Evol.">
        <title>Divergent and convergent evolution of fungal pathogenicity.</title>
        <authorList>
            <person name="Shang Y."/>
            <person name="Xiao G."/>
            <person name="Zheng P."/>
            <person name="Cen K."/>
            <person name="Zhan S."/>
            <person name="Wang C."/>
        </authorList>
    </citation>
    <scope>NUCLEOTIDE SEQUENCE [LARGE SCALE GENOMIC DNA]</scope>
    <source>
        <strain evidence="2 3">ARSEF 2679</strain>
    </source>
</reference>
<dbReference type="PROSITE" id="PS51184">
    <property type="entry name" value="JMJC"/>
    <property type="match status" value="1"/>
</dbReference>
<evidence type="ECO:0000259" key="1">
    <source>
        <dbReference type="PROSITE" id="PS51184"/>
    </source>
</evidence>
<gene>
    <name evidence="2" type="ORF">ISF_05370</name>
</gene>
<dbReference type="Proteomes" id="UP000076744">
    <property type="component" value="Unassembled WGS sequence"/>
</dbReference>
<keyword evidence="3" id="KW-1185">Reference proteome</keyword>
<evidence type="ECO:0000313" key="2">
    <source>
        <dbReference type="EMBL" id="OAA62361.1"/>
    </source>
</evidence>
<dbReference type="PANTHER" id="PTHR12461:SF101">
    <property type="entry name" value="TRNA WYBUTOSINE-SYNTHESIZING PROTEIN 4"/>
    <property type="match status" value="1"/>
</dbReference>
<feature type="domain" description="JmjC" evidence="1">
    <location>
        <begin position="238"/>
        <end position="434"/>
    </location>
</feature>
<dbReference type="RefSeq" id="XP_018704111.1">
    <property type="nucleotide sequence ID" value="XM_018848975.1"/>
</dbReference>
<dbReference type="PANTHER" id="PTHR12461">
    <property type="entry name" value="HYPOXIA-INDUCIBLE FACTOR 1 ALPHA INHIBITOR-RELATED"/>
    <property type="match status" value="1"/>
</dbReference>
<sequence>MYYHVLSQRLHDVEVGSHARLYAYPLDAVPVHWRQIYSDVQILSAFLAIIRPLEEQRSKEHQRQAFLKALDEVVARLDRALIISGGAGRILGKTWIDKAMELIAEFCTQFPLQVSQAEFSFEEPYGRPRLTSPCERHHGWDLARFEMYMSHGLFNALETGAIGPKPVVFTDLTGGGWPALLKWCRPQYLFHLTLGGRRLVPVEIGRSYVDDSWGQELMPFKEFVTRFIDSTLTVTGVASAASGLADSRPPSAAQTGYLAQHDLFQQIPELRNDILVPDFCWAQVPALDPITGYEKQPKLDMPRLNAWFGPAGTNSPLHTDPYHNLFCQVVGTKYVRLYPPQASKAMRPMATSDGGIDMSNTSSIDLLAVEGWAGAVDDSNEEAEEQLREIRDSLKGVEFFECILQPGDTLLIPMGWWHFVRSLSVSFSVSFWWN</sequence>
<dbReference type="Pfam" id="PF13621">
    <property type="entry name" value="Cupin_8"/>
    <property type="match status" value="1"/>
</dbReference>
<dbReference type="InterPro" id="IPR041667">
    <property type="entry name" value="Cupin_8"/>
</dbReference>
<dbReference type="SUPFAM" id="SSF51197">
    <property type="entry name" value="Clavaminate synthase-like"/>
    <property type="match status" value="1"/>
</dbReference>
<dbReference type="OrthoDB" id="47172at2759"/>
<proteinExistence type="predicted"/>
<dbReference type="EMBL" id="AZHB01000012">
    <property type="protein sequence ID" value="OAA62361.1"/>
    <property type="molecule type" value="Genomic_DNA"/>
</dbReference>
<comment type="caution">
    <text evidence="2">The sequence shown here is derived from an EMBL/GenBank/DDBJ whole genome shotgun (WGS) entry which is preliminary data.</text>
</comment>
<dbReference type="Gene3D" id="2.60.120.650">
    <property type="entry name" value="Cupin"/>
    <property type="match status" value="1"/>
</dbReference>
<accession>A0A167V939</accession>
<dbReference type="STRING" id="1081104.A0A167V939"/>
<organism evidence="2 3">
    <name type="scientific">Cordyceps fumosorosea (strain ARSEF 2679)</name>
    <name type="common">Isaria fumosorosea</name>
    <dbReference type="NCBI Taxonomy" id="1081104"/>
    <lineage>
        <taxon>Eukaryota</taxon>
        <taxon>Fungi</taxon>
        <taxon>Dikarya</taxon>
        <taxon>Ascomycota</taxon>
        <taxon>Pezizomycotina</taxon>
        <taxon>Sordariomycetes</taxon>
        <taxon>Hypocreomycetidae</taxon>
        <taxon>Hypocreales</taxon>
        <taxon>Cordycipitaceae</taxon>
        <taxon>Cordyceps</taxon>
    </lineage>
</organism>
<dbReference type="SMART" id="SM00558">
    <property type="entry name" value="JmjC"/>
    <property type="match status" value="1"/>
</dbReference>